<dbReference type="InterPro" id="IPR020845">
    <property type="entry name" value="AMP-binding_CS"/>
</dbReference>
<gene>
    <name evidence="8" type="ORF">GIS00_25425</name>
</gene>
<dbReference type="InterPro" id="IPR045851">
    <property type="entry name" value="AMP-bd_C_sf"/>
</dbReference>
<protein>
    <submittedName>
        <fullName evidence="8">AMP-binding protein</fullName>
    </submittedName>
</protein>
<evidence type="ECO:0000313" key="9">
    <source>
        <dbReference type="Proteomes" id="UP000460221"/>
    </source>
</evidence>
<reference evidence="8 9" key="1">
    <citation type="submission" date="2019-11" db="EMBL/GenBank/DDBJ databases">
        <authorList>
            <person name="Jiang L.-Q."/>
        </authorList>
    </citation>
    <scope>NUCLEOTIDE SEQUENCE [LARGE SCALE GENOMIC DNA]</scope>
    <source>
        <strain evidence="8 9">YIM 132087</strain>
    </source>
</reference>
<comment type="similarity">
    <text evidence="1">Belongs to the ATP-dependent AMP-binding enzyme family.</text>
</comment>
<evidence type="ECO:0000313" key="8">
    <source>
        <dbReference type="EMBL" id="MTD17277.1"/>
    </source>
</evidence>
<keyword evidence="9" id="KW-1185">Reference proteome</keyword>
<dbReference type="Gene3D" id="3.30.300.30">
    <property type="match status" value="1"/>
</dbReference>
<name>A0A7K1FSZ5_9ACTN</name>
<evidence type="ECO:0000256" key="1">
    <source>
        <dbReference type="ARBA" id="ARBA00006432"/>
    </source>
</evidence>
<dbReference type="InterPro" id="IPR000873">
    <property type="entry name" value="AMP-dep_synth/lig_dom"/>
</dbReference>
<dbReference type="Gene3D" id="3.40.50.12780">
    <property type="entry name" value="N-terminal domain of ligase-like"/>
    <property type="match status" value="1"/>
</dbReference>
<dbReference type="EMBL" id="WLYK01000017">
    <property type="protein sequence ID" value="MTD17277.1"/>
    <property type="molecule type" value="Genomic_DNA"/>
</dbReference>
<dbReference type="GO" id="GO:0005886">
    <property type="term" value="C:plasma membrane"/>
    <property type="evidence" value="ECO:0007669"/>
    <property type="project" value="TreeGrafter"/>
</dbReference>
<dbReference type="Pfam" id="PF13193">
    <property type="entry name" value="AMP-binding_C"/>
    <property type="match status" value="1"/>
</dbReference>
<evidence type="ECO:0000256" key="4">
    <source>
        <dbReference type="ARBA" id="ARBA00022840"/>
    </source>
</evidence>
<dbReference type="PANTHER" id="PTHR43107">
    <property type="entry name" value="LONG-CHAIN FATTY ACID TRANSPORT PROTEIN"/>
    <property type="match status" value="1"/>
</dbReference>
<evidence type="ECO:0000256" key="5">
    <source>
        <dbReference type="SAM" id="MobiDB-lite"/>
    </source>
</evidence>
<dbReference type="Proteomes" id="UP000460221">
    <property type="component" value="Unassembled WGS sequence"/>
</dbReference>
<dbReference type="AlphaFoldDB" id="A0A7K1FSZ5"/>
<evidence type="ECO:0000256" key="3">
    <source>
        <dbReference type="ARBA" id="ARBA00022741"/>
    </source>
</evidence>
<dbReference type="GO" id="GO:0004467">
    <property type="term" value="F:long-chain fatty acid-CoA ligase activity"/>
    <property type="evidence" value="ECO:0007669"/>
    <property type="project" value="TreeGrafter"/>
</dbReference>
<keyword evidence="4" id="KW-0067">ATP-binding</keyword>
<comment type="caution">
    <text evidence="8">The sequence shown here is derived from an EMBL/GenBank/DDBJ whole genome shotgun (WGS) entry which is preliminary data.</text>
</comment>
<dbReference type="PANTHER" id="PTHR43107:SF15">
    <property type="entry name" value="FATTY ACID TRANSPORT PROTEIN 3, ISOFORM A"/>
    <property type="match status" value="1"/>
</dbReference>
<feature type="region of interest" description="Disordered" evidence="5">
    <location>
        <begin position="1"/>
        <end position="25"/>
    </location>
</feature>
<evidence type="ECO:0000259" key="7">
    <source>
        <dbReference type="Pfam" id="PF13193"/>
    </source>
</evidence>
<sequence length="567" mass="61959">MATSWRSTHVEQVPAADRPIPPSGPLDLREVRFPTRAESVLPEVLAALQARTPEAPCAVFTDGTTWSYAETAARTWGLAHRLAEVTGLARGEYLASCLPNGPEAILSWTATCALGAVYAPLNTAYRTPQLHHALELTRASVLVVHADLAERLAQLDPVTLPHLRHVVLVGGTAPEVPLPWPVSSWTEVATVNGAARPVLDPPLEPWDECAVLMTSGTTGASKAVRRTYAQYDRYTESSFRMVGVGAADRFHVCAPLFHGGADTPVYSMIQLGASFLVDTGFSVSRFWDTVRRHGCTVAWLHSAMSLFLHKQPERPDDADNPLRLALLAPLFPGYQDFARRFGISVYMVYGMTEMSCVFTVLDPTEVGSLGAPADPGYHARIVDEHDVEVPPGTPGELVVRHDLPWVITPGYLHDAAATARVWRNGWFHTGDVFVRTAAGDHRLVDRVKDAIRRRGEFVSAAEVERELLDLPEVTEAAVIGVAAEMEEEVLAYLAVRPGSDAPDIHRRLVQRLSYFAVPRYLVVRDTLPRNVALRVDKPSLRGLGVPADAWDAVAAGVQPTRERFGPA</sequence>
<evidence type="ECO:0000256" key="2">
    <source>
        <dbReference type="ARBA" id="ARBA00022598"/>
    </source>
</evidence>
<dbReference type="Pfam" id="PF00501">
    <property type="entry name" value="AMP-binding"/>
    <property type="match status" value="1"/>
</dbReference>
<organism evidence="8 9">
    <name type="scientific">Nakamurella alba</name>
    <dbReference type="NCBI Taxonomy" id="2665158"/>
    <lineage>
        <taxon>Bacteria</taxon>
        <taxon>Bacillati</taxon>
        <taxon>Actinomycetota</taxon>
        <taxon>Actinomycetes</taxon>
        <taxon>Nakamurellales</taxon>
        <taxon>Nakamurellaceae</taxon>
        <taxon>Nakamurella</taxon>
    </lineage>
</organism>
<dbReference type="InterPro" id="IPR025110">
    <property type="entry name" value="AMP-bd_C"/>
</dbReference>
<evidence type="ECO:0000259" key="6">
    <source>
        <dbReference type="Pfam" id="PF00501"/>
    </source>
</evidence>
<dbReference type="InterPro" id="IPR042099">
    <property type="entry name" value="ANL_N_sf"/>
</dbReference>
<accession>A0A7K1FSZ5</accession>
<keyword evidence="2" id="KW-0436">Ligase</keyword>
<feature type="domain" description="AMP-dependent synthetase/ligase" evidence="6">
    <location>
        <begin position="50"/>
        <end position="412"/>
    </location>
</feature>
<dbReference type="GO" id="GO:0005324">
    <property type="term" value="F:long-chain fatty acid transmembrane transporter activity"/>
    <property type="evidence" value="ECO:0007669"/>
    <property type="project" value="TreeGrafter"/>
</dbReference>
<dbReference type="PROSITE" id="PS00455">
    <property type="entry name" value="AMP_BINDING"/>
    <property type="match status" value="1"/>
</dbReference>
<dbReference type="GO" id="GO:0044539">
    <property type="term" value="P:long-chain fatty acid import into cell"/>
    <property type="evidence" value="ECO:0007669"/>
    <property type="project" value="TreeGrafter"/>
</dbReference>
<keyword evidence="3" id="KW-0547">Nucleotide-binding</keyword>
<proteinExistence type="inferred from homology"/>
<dbReference type="SUPFAM" id="SSF56801">
    <property type="entry name" value="Acetyl-CoA synthetase-like"/>
    <property type="match status" value="1"/>
</dbReference>
<dbReference type="GO" id="GO:0005524">
    <property type="term" value="F:ATP binding"/>
    <property type="evidence" value="ECO:0007669"/>
    <property type="project" value="UniProtKB-KW"/>
</dbReference>
<feature type="domain" description="AMP-binding enzyme C-terminal" evidence="7">
    <location>
        <begin position="462"/>
        <end position="530"/>
    </location>
</feature>